<proteinExistence type="predicted"/>
<dbReference type="RefSeq" id="WP_137116155.1">
    <property type="nucleotide sequence ID" value="NZ_CP032322.1"/>
</dbReference>
<reference evidence="2 3" key="1">
    <citation type="submission" date="2018-09" db="EMBL/GenBank/DDBJ databases">
        <title>Whole genome based analysis of evolution and adaptive divergence in Indian and Brazilian strains of Azospirillum brasilense.</title>
        <authorList>
            <person name="Singh C."/>
            <person name="Tripathi A.K."/>
        </authorList>
    </citation>
    <scope>NUCLEOTIDE SEQUENCE [LARGE SCALE GENOMIC DNA]</scope>
    <source>
        <strain evidence="2 3">MTCC4035</strain>
        <plasmid evidence="2 3">p1</plasmid>
    </source>
</reference>
<geneLocation type="plasmid" evidence="2 3">
    <name>p1</name>
</geneLocation>
<dbReference type="EMBL" id="CP032322">
    <property type="protein sequence ID" value="QCN96666.1"/>
    <property type="molecule type" value="Genomic_DNA"/>
</dbReference>
<name>A0A4D8PDM8_9PROT</name>
<evidence type="ECO:0000256" key="1">
    <source>
        <dbReference type="SAM" id="MobiDB-lite"/>
    </source>
</evidence>
<evidence type="ECO:0000313" key="2">
    <source>
        <dbReference type="EMBL" id="QCN96666.1"/>
    </source>
</evidence>
<sequence>MSNANPHRGEVALVLGGTSVTLRPSYEAIVEWEERLGRGTTEILMRLGASVFRVAELAAIVGAAARAGGATLSDPEAGRLIVADGQVEVIPVVARLLKHALTGGKAPEPGEAGAAGTGESLSAA</sequence>
<accession>A0A4D8PDM8</accession>
<protein>
    <recommendedName>
        <fullName evidence="4">Tail tube GTA-gp10-like protein</fullName>
    </recommendedName>
</protein>
<dbReference type="KEGG" id="aare:D3093_15100"/>
<dbReference type="InterPro" id="IPR021791">
    <property type="entry name" value="Phage_TAC_11"/>
</dbReference>
<feature type="region of interest" description="Disordered" evidence="1">
    <location>
        <begin position="102"/>
        <end position="124"/>
    </location>
</feature>
<dbReference type="Proteomes" id="UP000298595">
    <property type="component" value="Plasmid p1"/>
</dbReference>
<gene>
    <name evidence="2" type="ORF">D3093_15100</name>
</gene>
<evidence type="ECO:0008006" key="4">
    <source>
        <dbReference type="Google" id="ProtNLM"/>
    </source>
</evidence>
<evidence type="ECO:0000313" key="3">
    <source>
        <dbReference type="Proteomes" id="UP000298595"/>
    </source>
</evidence>
<keyword evidence="2" id="KW-0614">Plasmid</keyword>
<dbReference type="Pfam" id="PF11836">
    <property type="entry name" value="Phage_TAC_11"/>
    <property type="match status" value="1"/>
</dbReference>
<organism evidence="2 3">
    <name type="scientific">Azospirillum argentinense</name>
    <dbReference type="NCBI Taxonomy" id="2970906"/>
    <lineage>
        <taxon>Bacteria</taxon>
        <taxon>Pseudomonadati</taxon>
        <taxon>Pseudomonadota</taxon>
        <taxon>Alphaproteobacteria</taxon>
        <taxon>Rhodospirillales</taxon>
        <taxon>Azospirillaceae</taxon>
        <taxon>Azospirillum</taxon>
    </lineage>
</organism>
<dbReference type="AlphaFoldDB" id="A0A4D8PDM8"/>